<dbReference type="AlphaFoldDB" id="A0A183CLC7"/>
<keyword evidence="1" id="KW-1185">Reference proteome</keyword>
<protein>
    <submittedName>
        <fullName evidence="2">Acyl-CoA dehydrogenase</fullName>
    </submittedName>
</protein>
<dbReference type="Proteomes" id="UP000050741">
    <property type="component" value="Unassembled WGS sequence"/>
</dbReference>
<accession>A0A183CLC7</accession>
<name>A0A183CLC7_GLOPA</name>
<evidence type="ECO:0000313" key="2">
    <source>
        <dbReference type="WBParaSite" id="GPLIN_001368300"/>
    </source>
</evidence>
<dbReference type="WBParaSite" id="GPLIN_001368300">
    <property type="protein sequence ID" value="GPLIN_001368300"/>
    <property type="gene ID" value="GPLIN_001368300"/>
</dbReference>
<reference evidence="2" key="3">
    <citation type="submission" date="2016-06" db="UniProtKB">
        <authorList>
            <consortium name="WormBaseParasite"/>
        </authorList>
    </citation>
    <scope>IDENTIFICATION</scope>
</reference>
<organism evidence="1 2">
    <name type="scientific">Globodera pallida</name>
    <name type="common">Potato cyst nematode worm</name>
    <name type="synonym">Heterodera pallida</name>
    <dbReference type="NCBI Taxonomy" id="36090"/>
    <lineage>
        <taxon>Eukaryota</taxon>
        <taxon>Metazoa</taxon>
        <taxon>Ecdysozoa</taxon>
        <taxon>Nematoda</taxon>
        <taxon>Chromadorea</taxon>
        <taxon>Rhabditida</taxon>
        <taxon>Tylenchina</taxon>
        <taxon>Tylenchomorpha</taxon>
        <taxon>Tylenchoidea</taxon>
        <taxon>Heteroderidae</taxon>
        <taxon>Heteroderinae</taxon>
        <taxon>Globodera</taxon>
    </lineage>
</organism>
<evidence type="ECO:0000313" key="1">
    <source>
        <dbReference type="Proteomes" id="UP000050741"/>
    </source>
</evidence>
<reference evidence="1" key="1">
    <citation type="submission" date="2013-12" db="EMBL/GenBank/DDBJ databases">
        <authorList>
            <person name="Aslett M."/>
        </authorList>
    </citation>
    <scope>NUCLEOTIDE SEQUENCE [LARGE SCALE GENOMIC DNA]</scope>
    <source>
        <strain evidence="1">Lindley</strain>
    </source>
</reference>
<sequence length="107" mass="11752">MRNHLASFFDVPNNIALSEAEFLSQLTAEMFTRQFAAMTARIDRDDIDTVRYTTDFLQTSTQAFYGYTGEPGEPILTSSEEWGVGWVVGWGVAWGAATSGPPHPASS</sequence>
<proteinExistence type="predicted"/>
<reference evidence="1" key="2">
    <citation type="submission" date="2014-05" db="EMBL/GenBank/DDBJ databases">
        <title>The genome and life-stage specific transcriptomes of Globodera pallida elucidate key aspects of plant parasitism by a cyst nematode.</title>
        <authorList>
            <person name="Cotton J.A."/>
            <person name="Lilley C.J."/>
            <person name="Jones L.M."/>
            <person name="Kikuchi T."/>
            <person name="Reid A.J."/>
            <person name="Thorpe P."/>
            <person name="Tsai I.J."/>
            <person name="Beasley H."/>
            <person name="Blok V."/>
            <person name="Cock P.J.A."/>
            <person name="Van den Akker S.E."/>
            <person name="Holroyd N."/>
            <person name="Hunt M."/>
            <person name="Mantelin S."/>
            <person name="Naghra H."/>
            <person name="Pain A."/>
            <person name="Palomares-Rius J.E."/>
            <person name="Zarowiecki M."/>
            <person name="Berriman M."/>
            <person name="Jones J.T."/>
            <person name="Urwin P.E."/>
        </authorList>
    </citation>
    <scope>NUCLEOTIDE SEQUENCE [LARGE SCALE GENOMIC DNA]</scope>
    <source>
        <strain evidence="1">Lindley</strain>
    </source>
</reference>